<feature type="transmembrane region" description="Helical" evidence="1">
    <location>
        <begin position="186"/>
        <end position="207"/>
    </location>
</feature>
<keyword evidence="1" id="KW-0812">Transmembrane</keyword>
<name>A0ABP9GA71_9ACTN</name>
<keyword evidence="1" id="KW-1133">Transmembrane helix</keyword>
<feature type="transmembrane region" description="Helical" evidence="1">
    <location>
        <begin position="41"/>
        <end position="58"/>
    </location>
</feature>
<protein>
    <submittedName>
        <fullName evidence="2">Uncharacterized protein</fullName>
    </submittedName>
</protein>
<keyword evidence="1" id="KW-0472">Membrane</keyword>
<keyword evidence="3" id="KW-1185">Reference proteome</keyword>
<dbReference type="Proteomes" id="UP001499993">
    <property type="component" value="Unassembled WGS sequence"/>
</dbReference>
<proteinExistence type="predicted"/>
<evidence type="ECO:0000313" key="2">
    <source>
        <dbReference type="EMBL" id="GAA4935048.1"/>
    </source>
</evidence>
<organism evidence="2 3">
    <name type="scientific">Streptomonospora halophila</name>
    <dbReference type="NCBI Taxonomy" id="427369"/>
    <lineage>
        <taxon>Bacteria</taxon>
        <taxon>Bacillati</taxon>
        <taxon>Actinomycetota</taxon>
        <taxon>Actinomycetes</taxon>
        <taxon>Streptosporangiales</taxon>
        <taxon>Nocardiopsidaceae</taxon>
        <taxon>Streptomonospora</taxon>
    </lineage>
</organism>
<dbReference type="EMBL" id="BAABIK010000006">
    <property type="protein sequence ID" value="GAA4935048.1"/>
    <property type="molecule type" value="Genomic_DNA"/>
</dbReference>
<feature type="transmembrane region" description="Helical" evidence="1">
    <location>
        <begin position="113"/>
        <end position="133"/>
    </location>
</feature>
<evidence type="ECO:0000313" key="3">
    <source>
        <dbReference type="Proteomes" id="UP001499993"/>
    </source>
</evidence>
<accession>A0ABP9GA71</accession>
<evidence type="ECO:0000256" key="1">
    <source>
        <dbReference type="SAM" id="Phobius"/>
    </source>
</evidence>
<gene>
    <name evidence="2" type="ORF">GCM10023224_14650</name>
</gene>
<reference evidence="3" key="1">
    <citation type="journal article" date="2019" name="Int. J. Syst. Evol. Microbiol.">
        <title>The Global Catalogue of Microorganisms (GCM) 10K type strain sequencing project: providing services to taxonomists for standard genome sequencing and annotation.</title>
        <authorList>
            <consortium name="The Broad Institute Genomics Platform"/>
            <consortium name="The Broad Institute Genome Sequencing Center for Infectious Disease"/>
            <person name="Wu L."/>
            <person name="Ma J."/>
        </authorList>
    </citation>
    <scope>NUCLEOTIDE SEQUENCE [LARGE SCALE GENOMIC DNA]</scope>
    <source>
        <strain evidence="3">JCM 18123</strain>
    </source>
</reference>
<comment type="caution">
    <text evidence="2">The sequence shown here is derived from an EMBL/GenBank/DDBJ whole genome shotgun (WGS) entry which is preliminary data.</text>
</comment>
<feature type="transmembrane region" description="Helical" evidence="1">
    <location>
        <begin position="73"/>
        <end position="93"/>
    </location>
</feature>
<feature type="transmembrane region" description="Helical" evidence="1">
    <location>
        <begin position="213"/>
        <end position="233"/>
    </location>
</feature>
<dbReference type="RefSeq" id="WP_345555956.1">
    <property type="nucleotide sequence ID" value="NZ_BAABIK010000006.1"/>
</dbReference>
<feature type="transmembrane region" description="Helical" evidence="1">
    <location>
        <begin position="145"/>
        <end position="174"/>
    </location>
</feature>
<sequence>MFPLLWMWPLMVAGKKAADRIFKPRNPSIARADDPLDLLQTIRAVAGFVVVVGVAVYFEDTESVERAASGRSLLESIAAALAALLVAFAYFLVRARGQQVRAELLRRFLRYSVVSVALFAGAYLLFFAVSASGMRLVDELGRDRWYVGVIAFAALFIGGGFVMGFVFWSLFMVAKHAFNAGDVHPMLPCFCAPIASTGLAVVGLARLEGPTPVWLSLALSAGGILTVTALGVAEWHRLSKGHGFTLDTVPTPAARPDP</sequence>